<organism evidence="3 4">
    <name type="scientific">Pseudaestuariivita atlantica</name>
    <dbReference type="NCBI Taxonomy" id="1317121"/>
    <lineage>
        <taxon>Bacteria</taxon>
        <taxon>Pseudomonadati</taxon>
        <taxon>Pseudomonadota</taxon>
        <taxon>Alphaproteobacteria</taxon>
        <taxon>Rhodobacterales</taxon>
        <taxon>Paracoccaceae</taxon>
        <taxon>Pseudaestuariivita</taxon>
    </lineage>
</organism>
<dbReference type="PATRIC" id="fig|1317121.7.peg.2613"/>
<sequence length="196" mass="21529">MKMRFLLVPVTWLALALPAAAEKLSLAAVSKYLNDLQRAKGVITQINSDGSISTGTLMIRRPGRMRFEYDPPEQTLVVVGGGEVAIFDKKSNIGPDRYPLKRTPLSIILARNVDLTRARMVTGHSYDGTATIITAQDPDNPDYGNIQLKFTDNPIELRQWVVNSDDGSSTTVILGEMDRSASLPNGLFNIQALLNQ</sequence>
<name>A0A0L1JP58_9RHOB</name>
<dbReference type="SUPFAM" id="SSF89392">
    <property type="entry name" value="Prokaryotic lipoproteins and lipoprotein localization factors"/>
    <property type="match status" value="1"/>
</dbReference>
<evidence type="ECO:0000313" key="4">
    <source>
        <dbReference type="Proteomes" id="UP000036938"/>
    </source>
</evidence>
<reference evidence="3 4" key="1">
    <citation type="journal article" date="2015" name="Int. J. Syst. Evol. Microbiol.">
        <title>Aestuariivita atlantica sp. nov., isolated from deep sea sediment of the Atlantic Ocean.</title>
        <authorList>
            <person name="Li G."/>
            <person name="Lai Q."/>
            <person name="Du Y."/>
            <person name="Liu X."/>
            <person name="Sun F."/>
            <person name="Shao Z."/>
        </authorList>
    </citation>
    <scope>NUCLEOTIDE SEQUENCE [LARGE SCALE GENOMIC DNA]</scope>
    <source>
        <strain evidence="3 4">22II-S11-z3</strain>
    </source>
</reference>
<comment type="caution">
    <text evidence="3">The sequence shown here is derived from an EMBL/GenBank/DDBJ whole genome shotgun (WGS) entry which is preliminary data.</text>
</comment>
<dbReference type="STRING" id="1317121.ATO11_09705"/>
<dbReference type="Gene3D" id="2.50.20.10">
    <property type="entry name" value="Lipoprotein localisation LolA/LolB/LppX"/>
    <property type="match status" value="1"/>
</dbReference>
<dbReference type="InterPro" id="IPR029046">
    <property type="entry name" value="LolA/LolB/LppX"/>
</dbReference>
<evidence type="ECO:0000313" key="3">
    <source>
        <dbReference type="EMBL" id="KNG93492.1"/>
    </source>
</evidence>
<keyword evidence="1 2" id="KW-0732">Signal</keyword>
<dbReference type="PANTHER" id="PTHR35869">
    <property type="entry name" value="OUTER-MEMBRANE LIPOPROTEIN CARRIER PROTEIN"/>
    <property type="match status" value="1"/>
</dbReference>
<dbReference type="CDD" id="cd16325">
    <property type="entry name" value="LolA"/>
    <property type="match status" value="1"/>
</dbReference>
<accession>A0A0L1JP58</accession>
<dbReference type="EMBL" id="AQQZ01000004">
    <property type="protein sequence ID" value="KNG93492.1"/>
    <property type="molecule type" value="Genomic_DNA"/>
</dbReference>
<dbReference type="Proteomes" id="UP000036938">
    <property type="component" value="Unassembled WGS sequence"/>
</dbReference>
<dbReference type="PANTHER" id="PTHR35869:SF1">
    <property type="entry name" value="OUTER-MEMBRANE LIPOPROTEIN CARRIER PROTEIN"/>
    <property type="match status" value="1"/>
</dbReference>
<dbReference type="Pfam" id="PF03548">
    <property type="entry name" value="LolA"/>
    <property type="match status" value="1"/>
</dbReference>
<feature type="signal peptide" evidence="2">
    <location>
        <begin position="1"/>
        <end position="21"/>
    </location>
</feature>
<dbReference type="AlphaFoldDB" id="A0A0L1JP58"/>
<evidence type="ECO:0000256" key="2">
    <source>
        <dbReference type="SAM" id="SignalP"/>
    </source>
</evidence>
<protein>
    <submittedName>
        <fullName evidence="3">Cell envelope biogenesis protein LolA</fullName>
    </submittedName>
</protein>
<keyword evidence="4" id="KW-1185">Reference proteome</keyword>
<dbReference type="OrthoDB" id="9800501at2"/>
<feature type="chain" id="PRO_5005554125" evidence="2">
    <location>
        <begin position="22"/>
        <end position="196"/>
    </location>
</feature>
<gene>
    <name evidence="3" type="ORF">ATO11_09705</name>
</gene>
<evidence type="ECO:0000256" key="1">
    <source>
        <dbReference type="ARBA" id="ARBA00022729"/>
    </source>
</evidence>
<proteinExistence type="predicted"/>
<dbReference type="InterPro" id="IPR004564">
    <property type="entry name" value="OM_lipoprot_carrier_LolA-like"/>
</dbReference>